<dbReference type="InterPro" id="IPR041698">
    <property type="entry name" value="Methyltransf_25"/>
</dbReference>
<protein>
    <recommendedName>
        <fullName evidence="4">Methyltransferase domain-containing protein</fullName>
    </recommendedName>
</protein>
<keyword evidence="1" id="KW-0489">Methyltransferase</keyword>
<sequence length="315" mass="36631">MKTIMKPIRFITNLYNKLTTCGKALVIIVIMLLFVILFNQHKNQGREGFEDSKTFEFKEGPELYDDFYANIYDHLVFNDVKNEYEIGEIINQTKPTSESIILDVGCGTGNHVASLNRAGYKTVGLDNSQAMIKKAKENYPDFDFVQGDALNAMEFQPSSFTHIICMYFTLYYFKDKMLFFNNSIKWLMPGGYLVVHVVDRDEFDPILPPANPLLMLTPQRYAKERITTSSVVFDKFKYNANFEYDKKNNSAKFIEKFKNKKTGKVFRKQEHKFYMEPESVIISEAKDAGFIVLGKIDLIRSGYEYQYLYVLQKPE</sequence>
<dbReference type="GO" id="GO:0008168">
    <property type="term" value="F:methyltransferase activity"/>
    <property type="evidence" value="ECO:0007669"/>
    <property type="project" value="UniProtKB-KW"/>
</dbReference>
<dbReference type="PANTHER" id="PTHR43861:SF1">
    <property type="entry name" value="TRANS-ACONITATE 2-METHYLTRANSFERASE"/>
    <property type="match status" value="1"/>
</dbReference>
<evidence type="ECO:0000256" key="3">
    <source>
        <dbReference type="SAM" id="Phobius"/>
    </source>
</evidence>
<accession>A0A6C0KVT3</accession>
<dbReference type="Gene3D" id="3.40.50.150">
    <property type="entry name" value="Vaccinia Virus protein VP39"/>
    <property type="match status" value="1"/>
</dbReference>
<reference evidence="5" key="1">
    <citation type="journal article" date="2020" name="Nature">
        <title>Giant virus diversity and host interactions through global metagenomics.</title>
        <authorList>
            <person name="Schulz F."/>
            <person name="Roux S."/>
            <person name="Paez-Espino D."/>
            <person name="Jungbluth S."/>
            <person name="Walsh D.A."/>
            <person name="Denef V.J."/>
            <person name="McMahon K.D."/>
            <person name="Konstantinidis K.T."/>
            <person name="Eloe-Fadrosh E.A."/>
            <person name="Kyrpides N.C."/>
            <person name="Woyke T."/>
        </authorList>
    </citation>
    <scope>NUCLEOTIDE SEQUENCE</scope>
    <source>
        <strain evidence="5">GVMAG-S-3300013094-109</strain>
    </source>
</reference>
<evidence type="ECO:0000256" key="1">
    <source>
        <dbReference type="ARBA" id="ARBA00022603"/>
    </source>
</evidence>
<dbReference type="PANTHER" id="PTHR43861">
    <property type="entry name" value="TRANS-ACONITATE 2-METHYLTRANSFERASE-RELATED"/>
    <property type="match status" value="1"/>
</dbReference>
<keyword evidence="2" id="KW-0808">Transferase</keyword>
<name>A0A6C0KVT3_9ZZZZ</name>
<keyword evidence="3" id="KW-1133">Transmembrane helix</keyword>
<proteinExistence type="predicted"/>
<feature type="domain" description="Methyltransferase" evidence="4">
    <location>
        <begin position="101"/>
        <end position="191"/>
    </location>
</feature>
<dbReference type="GO" id="GO:0032259">
    <property type="term" value="P:methylation"/>
    <property type="evidence" value="ECO:0007669"/>
    <property type="project" value="UniProtKB-KW"/>
</dbReference>
<evidence type="ECO:0000259" key="4">
    <source>
        <dbReference type="Pfam" id="PF13649"/>
    </source>
</evidence>
<organism evidence="5">
    <name type="scientific">viral metagenome</name>
    <dbReference type="NCBI Taxonomy" id="1070528"/>
    <lineage>
        <taxon>unclassified sequences</taxon>
        <taxon>metagenomes</taxon>
        <taxon>organismal metagenomes</taxon>
    </lineage>
</organism>
<feature type="transmembrane region" description="Helical" evidence="3">
    <location>
        <begin position="21"/>
        <end position="38"/>
    </location>
</feature>
<keyword evidence="3" id="KW-0812">Transmembrane</keyword>
<dbReference type="EMBL" id="MN740989">
    <property type="protein sequence ID" value="QHU21363.1"/>
    <property type="molecule type" value="Genomic_DNA"/>
</dbReference>
<dbReference type="CDD" id="cd02440">
    <property type="entry name" value="AdoMet_MTases"/>
    <property type="match status" value="1"/>
</dbReference>
<evidence type="ECO:0000256" key="2">
    <source>
        <dbReference type="ARBA" id="ARBA00022679"/>
    </source>
</evidence>
<keyword evidence="3" id="KW-0472">Membrane</keyword>
<dbReference type="AlphaFoldDB" id="A0A6C0KVT3"/>
<evidence type="ECO:0000313" key="5">
    <source>
        <dbReference type="EMBL" id="QHU21363.1"/>
    </source>
</evidence>
<dbReference type="Pfam" id="PF13649">
    <property type="entry name" value="Methyltransf_25"/>
    <property type="match status" value="1"/>
</dbReference>
<dbReference type="InterPro" id="IPR029063">
    <property type="entry name" value="SAM-dependent_MTases_sf"/>
</dbReference>
<dbReference type="SUPFAM" id="SSF53335">
    <property type="entry name" value="S-adenosyl-L-methionine-dependent methyltransferases"/>
    <property type="match status" value="1"/>
</dbReference>